<evidence type="ECO:0000313" key="7">
    <source>
        <dbReference type="Proteomes" id="UP000824120"/>
    </source>
</evidence>
<dbReference type="PANTHER" id="PTHR31973:SF197">
    <property type="entry name" value="SWIM-TYPE DOMAIN-CONTAINING PROTEIN"/>
    <property type="match status" value="1"/>
</dbReference>
<gene>
    <name evidence="6" type="ORF">H5410_001241</name>
</gene>
<keyword evidence="7" id="KW-1185">Reference proteome</keyword>
<sequence>MSYFALRDYIKKLGYTIDCKFFIKWGGLFVLVDNDKVLFDLLNMINDRDTIKVYVFHGFVPNVSDSGVGEESFNEASNHNNQPPTSTYPSNPTIGPSETSNTSFEDQPTIVPPSSPYIVPSLSPSSNVPPPPPSTVPLPSCVPSSDPIIDNDPTDDEVEDKSGYKGDTNEDIVVDRDFHPEYIDIRASKRHFKRSQRRSRGTTSYQINVDEKGPNIGYDETNIGIMESLVGKLGGDQPYYLSDEAPSFEIDDETGWGDGEKVDQIAFRRKPQIELCLMKLLKRIAKSTFEAELKDNIQAMKKLGKECLDDLLWFNLDTWCNKYFQDYSKCDVVDNNMAESFNAWILPVRYKTIITMLEEIRVKMMKIIGDLREFSNTWITDISHMSLKILQENIEEERGFEIKHHGFTHTVDVVSRSCSCRSWQLRGIPCPLGVVALHYKELEPINFVASCYSKETYLNTYVHFIQLMNNMKMWPTSNNSIVKPSKIKKMPGRPSKVRRKKANESRKTGKLIKRGVVMTCSKCVGPSQSTDHLLRQEVLVQVSQLNHLLRHSFEATAVEEA</sequence>
<protein>
    <recommendedName>
        <fullName evidence="5">Zinc finger PMZ-type domain-containing protein</fullName>
    </recommendedName>
</protein>
<keyword evidence="1" id="KW-0479">Metal-binding</keyword>
<keyword evidence="2" id="KW-0863">Zinc-finger</keyword>
<dbReference type="SMART" id="SM00575">
    <property type="entry name" value="ZnF_PMZ"/>
    <property type="match status" value="1"/>
</dbReference>
<feature type="region of interest" description="Disordered" evidence="4">
    <location>
        <begin position="68"/>
        <end position="169"/>
    </location>
</feature>
<feature type="compositionally biased region" description="Polar residues" evidence="4">
    <location>
        <begin position="74"/>
        <end position="106"/>
    </location>
</feature>
<dbReference type="GO" id="GO:0008270">
    <property type="term" value="F:zinc ion binding"/>
    <property type="evidence" value="ECO:0007669"/>
    <property type="project" value="UniProtKB-KW"/>
</dbReference>
<dbReference type="PANTHER" id="PTHR31973">
    <property type="entry name" value="POLYPROTEIN, PUTATIVE-RELATED"/>
    <property type="match status" value="1"/>
</dbReference>
<dbReference type="OrthoDB" id="1660333at2759"/>
<evidence type="ECO:0000256" key="3">
    <source>
        <dbReference type="ARBA" id="ARBA00022833"/>
    </source>
</evidence>
<accession>A0A9J6AYK2</accession>
<feature type="region of interest" description="Disordered" evidence="4">
    <location>
        <begin position="486"/>
        <end position="507"/>
    </location>
</feature>
<keyword evidence="3" id="KW-0862">Zinc</keyword>
<evidence type="ECO:0000256" key="4">
    <source>
        <dbReference type="SAM" id="MobiDB-lite"/>
    </source>
</evidence>
<evidence type="ECO:0000259" key="5">
    <source>
        <dbReference type="SMART" id="SM00575"/>
    </source>
</evidence>
<dbReference type="InterPro" id="IPR007527">
    <property type="entry name" value="Znf_SWIM"/>
</dbReference>
<dbReference type="EMBL" id="JACXVP010000001">
    <property type="protein sequence ID" value="KAG5629524.1"/>
    <property type="molecule type" value="Genomic_DNA"/>
</dbReference>
<feature type="domain" description="Zinc finger PMZ-type" evidence="5">
    <location>
        <begin position="416"/>
        <end position="443"/>
    </location>
</feature>
<proteinExistence type="predicted"/>
<evidence type="ECO:0000256" key="2">
    <source>
        <dbReference type="ARBA" id="ARBA00022771"/>
    </source>
</evidence>
<feature type="compositionally biased region" description="Basic residues" evidence="4">
    <location>
        <begin position="486"/>
        <end position="501"/>
    </location>
</feature>
<feature type="compositionally biased region" description="Pro residues" evidence="4">
    <location>
        <begin position="127"/>
        <end position="136"/>
    </location>
</feature>
<dbReference type="Pfam" id="PF04434">
    <property type="entry name" value="SWIM"/>
    <property type="match status" value="1"/>
</dbReference>
<feature type="compositionally biased region" description="Low complexity" evidence="4">
    <location>
        <begin position="116"/>
        <end position="126"/>
    </location>
</feature>
<reference evidence="6 7" key="1">
    <citation type="submission" date="2020-09" db="EMBL/GenBank/DDBJ databases">
        <title>De no assembly of potato wild relative species, Solanum commersonii.</title>
        <authorList>
            <person name="Cho K."/>
        </authorList>
    </citation>
    <scope>NUCLEOTIDE SEQUENCE [LARGE SCALE GENOMIC DNA]</scope>
    <source>
        <strain evidence="6">LZ3.2</strain>
        <tissue evidence="6">Leaf</tissue>
    </source>
</reference>
<dbReference type="InterPro" id="IPR006564">
    <property type="entry name" value="Znf_PMZ"/>
</dbReference>
<organism evidence="6 7">
    <name type="scientific">Solanum commersonii</name>
    <name type="common">Commerson's wild potato</name>
    <name type="synonym">Commerson's nightshade</name>
    <dbReference type="NCBI Taxonomy" id="4109"/>
    <lineage>
        <taxon>Eukaryota</taxon>
        <taxon>Viridiplantae</taxon>
        <taxon>Streptophyta</taxon>
        <taxon>Embryophyta</taxon>
        <taxon>Tracheophyta</taxon>
        <taxon>Spermatophyta</taxon>
        <taxon>Magnoliopsida</taxon>
        <taxon>eudicotyledons</taxon>
        <taxon>Gunneridae</taxon>
        <taxon>Pentapetalae</taxon>
        <taxon>asterids</taxon>
        <taxon>lamiids</taxon>
        <taxon>Solanales</taxon>
        <taxon>Solanaceae</taxon>
        <taxon>Solanoideae</taxon>
        <taxon>Solaneae</taxon>
        <taxon>Solanum</taxon>
    </lineage>
</organism>
<evidence type="ECO:0000256" key="1">
    <source>
        <dbReference type="ARBA" id="ARBA00022723"/>
    </source>
</evidence>
<evidence type="ECO:0000313" key="6">
    <source>
        <dbReference type="EMBL" id="KAG5629524.1"/>
    </source>
</evidence>
<dbReference type="AlphaFoldDB" id="A0A9J6AYK2"/>
<feature type="compositionally biased region" description="Basic and acidic residues" evidence="4">
    <location>
        <begin position="160"/>
        <end position="169"/>
    </location>
</feature>
<name>A0A9J6AYK2_SOLCO</name>
<comment type="caution">
    <text evidence="6">The sequence shown here is derived from an EMBL/GenBank/DDBJ whole genome shotgun (WGS) entry which is preliminary data.</text>
</comment>
<dbReference type="Proteomes" id="UP000824120">
    <property type="component" value="Chromosome 1"/>
</dbReference>